<dbReference type="Gene3D" id="3.30.160.670">
    <property type="match status" value="1"/>
</dbReference>
<evidence type="ECO:0000256" key="1">
    <source>
        <dbReference type="SAM" id="SignalP"/>
    </source>
</evidence>
<evidence type="ECO:0000313" key="3">
    <source>
        <dbReference type="EMBL" id="MEO3693187.1"/>
    </source>
</evidence>
<sequence>MSTTRRSALIGLTAIAAAALSACSGPYHLSADAKSFGQWPEGRAAGTYAFDRLPSQQGNKRQDELEAAARAALEKAGFKPAADTKSADILVSLGARISAYDPAPWNDPLWWRWRGSLMAWRYVGPYRAGWRDPFWDVRYERAVAVLLRDRASGEALYEAHASNDGLSSGDGALIGALFEAALAEFPKSNPESHRVTIQVPR</sequence>
<dbReference type="RefSeq" id="WP_347706005.1">
    <property type="nucleotide sequence ID" value="NZ_JBDPZD010000006.1"/>
</dbReference>
<protein>
    <submittedName>
        <fullName evidence="3">DUF4136 domain-containing protein</fullName>
    </submittedName>
</protein>
<organism evidence="3 4">
    <name type="scientific">Roseateles paludis</name>
    <dbReference type="NCBI Taxonomy" id="3145238"/>
    <lineage>
        <taxon>Bacteria</taxon>
        <taxon>Pseudomonadati</taxon>
        <taxon>Pseudomonadota</taxon>
        <taxon>Betaproteobacteria</taxon>
        <taxon>Burkholderiales</taxon>
        <taxon>Sphaerotilaceae</taxon>
        <taxon>Roseateles</taxon>
    </lineage>
</organism>
<dbReference type="InterPro" id="IPR006311">
    <property type="entry name" value="TAT_signal"/>
</dbReference>
<proteinExistence type="predicted"/>
<accession>A0ABV0G629</accession>
<dbReference type="EMBL" id="JBDPZD010000006">
    <property type="protein sequence ID" value="MEO3693187.1"/>
    <property type="molecule type" value="Genomic_DNA"/>
</dbReference>
<keyword evidence="1" id="KW-0732">Signal</keyword>
<evidence type="ECO:0000313" key="4">
    <source>
        <dbReference type="Proteomes" id="UP001495147"/>
    </source>
</evidence>
<feature type="signal peptide" evidence="1">
    <location>
        <begin position="1"/>
        <end position="24"/>
    </location>
</feature>
<gene>
    <name evidence="3" type="ORF">ABDJ85_17075</name>
</gene>
<name>A0ABV0G629_9BURK</name>
<dbReference type="PROSITE" id="PS51318">
    <property type="entry name" value="TAT"/>
    <property type="match status" value="1"/>
</dbReference>
<comment type="caution">
    <text evidence="3">The sequence shown here is derived from an EMBL/GenBank/DDBJ whole genome shotgun (WGS) entry which is preliminary data.</text>
</comment>
<feature type="domain" description="DUF4136" evidence="2">
    <location>
        <begin position="38"/>
        <end position="186"/>
    </location>
</feature>
<dbReference type="PROSITE" id="PS51257">
    <property type="entry name" value="PROKAR_LIPOPROTEIN"/>
    <property type="match status" value="1"/>
</dbReference>
<feature type="chain" id="PRO_5046199181" evidence="1">
    <location>
        <begin position="25"/>
        <end position="201"/>
    </location>
</feature>
<evidence type="ECO:0000259" key="2">
    <source>
        <dbReference type="Pfam" id="PF13590"/>
    </source>
</evidence>
<keyword evidence="4" id="KW-1185">Reference proteome</keyword>
<dbReference type="Pfam" id="PF13590">
    <property type="entry name" value="DUF4136"/>
    <property type="match status" value="1"/>
</dbReference>
<dbReference type="Proteomes" id="UP001495147">
    <property type="component" value="Unassembled WGS sequence"/>
</dbReference>
<dbReference type="InterPro" id="IPR025411">
    <property type="entry name" value="DUF4136"/>
</dbReference>
<reference evidence="3 4" key="1">
    <citation type="submission" date="2024-05" db="EMBL/GenBank/DDBJ databases">
        <title>Roseateles sp. DJS-2-20 16S ribosomal RNA gene Genome sequencing and assembly.</title>
        <authorList>
            <person name="Woo H."/>
        </authorList>
    </citation>
    <scope>NUCLEOTIDE SEQUENCE [LARGE SCALE GENOMIC DNA]</scope>
    <source>
        <strain evidence="3 4">DJS-2-20</strain>
    </source>
</reference>